<dbReference type="EMBL" id="BGPR01068724">
    <property type="protein sequence ID" value="GBO42577.1"/>
    <property type="molecule type" value="Genomic_DNA"/>
</dbReference>
<evidence type="ECO:0000256" key="1">
    <source>
        <dbReference type="ARBA" id="ARBA00004123"/>
    </source>
</evidence>
<evidence type="ECO:0000256" key="5">
    <source>
        <dbReference type="ARBA" id="ARBA00023242"/>
    </source>
</evidence>
<keyword evidence="2" id="KW-0805">Transcription regulation</keyword>
<evidence type="ECO:0000313" key="7">
    <source>
        <dbReference type="EMBL" id="GBO42577.1"/>
    </source>
</evidence>
<comment type="caution">
    <text evidence="6">The sequence shown here is derived from an EMBL/GenBank/DDBJ whole genome shotgun (WGS) entry which is preliminary data.</text>
</comment>
<gene>
    <name evidence="7" type="ORF">AVEN_112522_1</name>
    <name evidence="6" type="ORF">AVEN_59322_1</name>
</gene>
<protein>
    <submittedName>
        <fullName evidence="6">Uncharacterized protein</fullName>
    </submittedName>
</protein>
<organism evidence="6 8">
    <name type="scientific">Araneus ventricosus</name>
    <name type="common">Orbweaver spider</name>
    <name type="synonym">Epeira ventricosa</name>
    <dbReference type="NCBI Taxonomy" id="182803"/>
    <lineage>
        <taxon>Eukaryota</taxon>
        <taxon>Metazoa</taxon>
        <taxon>Ecdysozoa</taxon>
        <taxon>Arthropoda</taxon>
        <taxon>Chelicerata</taxon>
        <taxon>Arachnida</taxon>
        <taxon>Araneae</taxon>
        <taxon>Araneomorphae</taxon>
        <taxon>Entelegynae</taxon>
        <taxon>Araneoidea</taxon>
        <taxon>Araneidae</taxon>
        <taxon>Araneus</taxon>
    </lineage>
</organism>
<evidence type="ECO:0000256" key="3">
    <source>
        <dbReference type="ARBA" id="ARBA00023125"/>
    </source>
</evidence>
<evidence type="ECO:0000256" key="2">
    <source>
        <dbReference type="ARBA" id="ARBA00023015"/>
    </source>
</evidence>
<keyword evidence="3" id="KW-0238">DNA-binding</keyword>
<dbReference type="GO" id="GO:0005634">
    <property type="term" value="C:nucleus"/>
    <property type="evidence" value="ECO:0007669"/>
    <property type="project" value="UniProtKB-SubCell"/>
</dbReference>
<evidence type="ECO:0000313" key="6">
    <source>
        <dbReference type="EMBL" id="GBO42576.1"/>
    </source>
</evidence>
<keyword evidence="8" id="KW-1185">Reference proteome</keyword>
<dbReference type="AlphaFoldDB" id="A0A4Y2X0G8"/>
<dbReference type="EMBL" id="BGPR01068722">
    <property type="protein sequence ID" value="GBO42576.1"/>
    <property type="molecule type" value="Genomic_DNA"/>
</dbReference>
<dbReference type="OrthoDB" id="2133190at2759"/>
<evidence type="ECO:0000313" key="8">
    <source>
        <dbReference type="Proteomes" id="UP000499080"/>
    </source>
</evidence>
<sequence>MLKYNSTGLLVKVSVLLILHQNDMIKYLESLGSNGEGGHPSERDQAEALMLACNHLPESIICHPREKDCMLAEAASILQRLSDKTKLEKCHKMMVAAGSVFIGQSGA</sequence>
<proteinExistence type="predicted"/>
<dbReference type="GO" id="GO:0000978">
    <property type="term" value="F:RNA polymerase II cis-regulatory region sequence-specific DNA binding"/>
    <property type="evidence" value="ECO:0007669"/>
    <property type="project" value="TreeGrafter"/>
</dbReference>
<accession>A0A4Y2X0G8</accession>
<dbReference type="GO" id="GO:0000981">
    <property type="term" value="F:DNA-binding transcription factor activity, RNA polymerase II-specific"/>
    <property type="evidence" value="ECO:0007669"/>
    <property type="project" value="TreeGrafter"/>
</dbReference>
<reference evidence="6 8" key="1">
    <citation type="journal article" date="2019" name="Sci. Rep.">
        <title>Orb-weaving spider Araneus ventricosus genome elucidates the spidroin gene catalogue.</title>
        <authorList>
            <person name="Kono N."/>
            <person name="Nakamura H."/>
            <person name="Ohtoshi R."/>
            <person name="Moran D.A.P."/>
            <person name="Shinohara A."/>
            <person name="Yoshida Y."/>
            <person name="Fujiwara M."/>
            <person name="Mori M."/>
            <person name="Tomita M."/>
            <person name="Arakawa K."/>
        </authorList>
    </citation>
    <scope>NUCLEOTIDE SEQUENCE [LARGE SCALE GENOMIC DNA]</scope>
</reference>
<evidence type="ECO:0000256" key="4">
    <source>
        <dbReference type="ARBA" id="ARBA00023163"/>
    </source>
</evidence>
<dbReference type="PANTHER" id="PTHR46062">
    <property type="entry name" value="STEROL REGULATORY ELEMENT-BINDING PROTEIN"/>
    <property type="match status" value="1"/>
</dbReference>
<comment type="subcellular location">
    <subcellularLocation>
        <location evidence="1">Nucleus</location>
    </subcellularLocation>
</comment>
<name>A0A4Y2X0G8_ARAVE</name>
<keyword evidence="4" id="KW-0804">Transcription</keyword>
<dbReference type="Proteomes" id="UP000499080">
    <property type="component" value="Unassembled WGS sequence"/>
</dbReference>
<keyword evidence="5" id="KW-0539">Nucleus</keyword>
<dbReference type="PANTHER" id="PTHR46062:SF1">
    <property type="entry name" value="LP12374P"/>
    <property type="match status" value="1"/>
</dbReference>